<proteinExistence type="predicted"/>
<evidence type="ECO:0000313" key="2">
    <source>
        <dbReference type="Proteomes" id="UP000219621"/>
    </source>
</evidence>
<feature type="non-terminal residue" evidence="1">
    <location>
        <position position="82"/>
    </location>
</feature>
<dbReference type="AlphaFoldDB" id="A0A286H3K1"/>
<dbReference type="RefSeq" id="WP_217992126.1">
    <property type="nucleotide sequence ID" value="NZ_OCNJ01000032.1"/>
</dbReference>
<reference evidence="1 2" key="1">
    <citation type="submission" date="2017-09" db="EMBL/GenBank/DDBJ databases">
        <authorList>
            <person name="Ehlers B."/>
            <person name="Leendertz F.H."/>
        </authorList>
    </citation>
    <scope>NUCLEOTIDE SEQUENCE [LARGE SCALE GENOMIC DNA]</scope>
    <source>
        <strain evidence="1 2">USBA 140</strain>
    </source>
</reference>
<protein>
    <submittedName>
        <fullName evidence="1">Uncharacterized protein</fullName>
    </submittedName>
</protein>
<dbReference type="EMBL" id="OCNJ01000032">
    <property type="protein sequence ID" value="SOE01909.1"/>
    <property type="molecule type" value="Genomic_DNA"/>
</dbReference>
<organism evidence="1 2">
    <name type="scientific">Caenispirillum bisanense</name>
    <dbReference type="NCBI Taxonomy" id="414052"/>
    <lineage>
        <taxon>Bacteria</taxon>
        <taxon>Pseudomonadati</taxon>
        <taxon>Pseudomonadota</taxon>
        <taxon>Alphaproteobacteria</taxon>
        <taxon>Rhodospirillales</taxon>
        <taxon>Novispirillaceae</taxon>
        <taxon>Caenispirillum</taxon>
    </lineage>
</organism>
<name>A0A286H3K1_9PROT</name>
<keyword evidence="2" id="KW-1185">Reference proteome</keyword>
<sequence>MAGGTTIINLRAARAARGLPVAPLADAPATYQVGQPVTVLGRPIRYGWVVYPATITMAALPTTRMSAWGDRRAGVARPEVTP</sequence>
<dbReference type="Proteomes" id="UP000219621">
    <property type="component" value="Unassembled WGS sequence"/>
</dbReference>
<gene>
    <name evidence="1" type="ORF">SAMN05421508_1321</name>
</gene>
<accession>A0A286H3K1</accession>
<evidence type="ECO:0000313" key="1">
    <source>
        <dbReference type="EMBL" id="SOE01909.1"/>
    </source>
</evidence>